<dbReference type="KEGG" id="hro:HELRODRAFT_173163"/>
<reference evidence="2" key="3">
    <citation type="submission" date="2015-06" db="UniProtKB">
        <authorList>
            <consortium name="EnsemblMetazoa"/>
        </authorList>
    </citation>
    <scope>IDENTIFICATION</scope>
</reference>
<evidence type="ECO:0000313" key="1">
    <source>
        <dbReference type="EMBL" id="ESO04086.1"/>
    </source>
</evidence>
<dbReference type="InParanoid" id="T1F6H4"/>
<dbReference type="Proteomes" id="UP000015101">
    <property type="component" value="Unassembled WGS sequence"/>
</dbReference>
<organism evidence="2 3">
    <name type="scientific">Helobdella robusta</name>
    <name type="common">Californian leech</name>
    <dbReference type="NCBI Taxonomy" id="6412"/>
    <lineage>
        <taxon>Eukaryota</taxon>
        <taxon>Metazoa</taxon>
        <taxon>Spiralia</taxon>
        <taxon>Lophotrochozoa</taxon>
        <taxon>Annelida</taxon>
        <taxon>Clitellata</taxon>
        <taxon>Hirudinea</taxon>
        <taxon>Rhynchobdellida</taxon>
        <taxon>Glossiphoniidae</taxon>
        <taxon>Helobdella</taxon>
    </lineage>
</organism>
<sequence>MGPMTDPWRSPVDKVKLEEEWEPNTIPSEEDIFKRLQILKGVKNSIGKKHIQPSRVTADQVENLLHEVSEELAIGQHWSQLNNLMKDEPRNSDDLIKSTRLQMSKERFKKEIDEKKDLEIINRLEELKKFNSGNMSFNLT</sequence>
<dbReference type="EMBL" id="KB096551">
    <property type="protein sequence ID" value="ESO04086.1"/>
    <property type="molecule type" value="Genomic_DNA"/>
</dbReference>
<dbReference type="HOGENOM" id="CLU_1837253_0_0_1"/>
<name>T1F6H4_HELRO</name>
<accession>T1F6H4</accession>
<keyword evidence="3" id="KW-1185">Reference proteome</keyword>
<dbReference type="EMBL" id="AMQM01004467">
    <property type="status" value="NOT_ANNOTATED_CDS"/>
    <property type="molecule type" value="Genomic_DNA"/>
</dbReference>
<reference evidence="3" key="1">
    <citation type="submission" date="2012-12" db="EMBL/GenBank/DDBJ databases">
        <authorList>
            <person name="Hellsten U."/>
            <person name="Grimwood J."/>
            <person name="Chapman J.A."/>
            <person name="Shapiro H."/>
            <person name="Aerts A."/>
            <person name="Otillar R.P."/>
            <person name="Terry A.Y."/>
            <person name="Boore J.L."/>
            <person name="Simakov O."/>
            <person name="Marletaz F."/>
            <person name="Cho S.-J."/>
            <person name="Edsinger-Gonzales E."/>
            <person name="Havlak P."/>
            <person name="Kuo D.-H."/>
            <person name="Larsson T."/>
            <person name="Lv J."/>
            <person name="Arendt D."/>
            <person name="Savage R."/>
            <person name="Osoegawa K."/>
            <person name="de Jong P."/>
            <person name="Lindberg D.R."/>
            <person name="Seaver E.C."/>
            <person name="Weisblat D.A."/>
            <person name="Putnam N.H."/>
            <person name="Grigoriev I.V."/>
            <person name="Rokhsar D.S."/>
        </authorList>
    </citation>
    <scope>NUCLEOTIDE SEQUENCE</scope>
</reference>
<evidence type="ECO:0000313" key="3">
    <source>
        <dbReference type="Proteomes" id="UP000015101"/>
    </source>
</evidence>
<evidence type="ECO:0000313" key="2">
    <source>
        <dbReference type="EnsemblMetazoa" id="HelroP173163"/>
    </source>
</evidence>
<dbReference type="GeneID" id="20204423"/>
<gene>
    <name evidence="2" type="primary">20204423</name>
    <name evidence="1" type="ORF">HELRODRAFT_173163</name>
</gene>
<dbReference type="AlphaFoldDB" id="T1F6H4"/>
<proteinExistence type="predicted"/>
<protein>
    <submittedName>
        <fullName evidence="1 2">Uncharacterized protein</fullName>
    </submittedName>
</protein>
<dbReference type="CTD" id="20204423"/>
<reference evidence="1 3" key="2">
    <citation type="journal article" date="2013" name="Nature">
        <title>Insights into bilaterian evolution from three spiralian genomes.</title>
        <authorList>
            <person name="Simakov O."/>
            <person name="Marletaz F."/>
            <person name="Cho S.J."/>
            <person name="Edsinger-Gonzales E."/>
            <person name="Havlak P."/>
            <person name="Hellsten U."/>
            <person name="Kuo D.H."/>
            <person name="Larsson T."/>
            <person name="Lv J."/>
            <person name="Arendt D."/>
            <person name="Savage R."/>
            <person name="Osoegawa K."/>
            <person name="de Jong P."/>
            <person name="Grimwood J."/>
            <person name="Chapman J.A."/>
            <person name="Shapiro H."/>
            <person name="Aerts A."/>
            <person name="Otillar R.P."/>
            <person name="Terry A.Y."/>
            <person name="Boore J.L."/>
            <person name="Grigoriev I.V."/>
            <person name="Lindberg D.R."/>
            <person name="Seaver E.C."/>
            <person name="Weisblat D.A."/>
            <person name="Putnam N.H."/>
            <person name="Rokhsar D.S."/>
        </authorList>
    </citation>
    <scope>NUCLEOTIDE SEQUENCE</scope>
</reference>
<dbReference type="RefSeq" id="XP_009018022.1">
    <property type="nucleotide sequence ID" value="XM_009019774.1"/>
</dbReference>
<dbReference type="EnsemblMetazoa" id="HelroT173163">
    <property type="protein sequence ID" value="HelroP173163"/>
    <property type="gene ID" value="HelroG173163"/>
</dbReference>